<evidence type="ECO:0000313" key="1">
    <source>
        <dbReference type="EMBL" id="KAJ1199289.1"/>
    </source>
</evidence>
<dbReference type="AlphaFoldDB" id="A0AAV7VF81"/>
<evidence type="ECO:0000313" key="2">
    <source>
        <dbReference type="Proteomes" id="UP001066276"/>
    </source>
</evidence>
<dbReference type="Proteomes" id="UP001066276">
    <property type="component" value="Chromosome 2_1"/>
</dbReference>
<reference evidence="1" key="1">
    <citation type="journal article" date="2022" name="bioRxiv">
        <title>Sequencing and chromosome-scale assembly of the giantPleurodeles waltlgenome.</title>
        <authorList>
            <person name="Brown T."/>
            <person name="Elewa A."/>
            <person name="Iarovenko S."/>
            <person name="Subramanian E."/>
            <person name="Araus A.J."/>
            <person name="Petzold A."/>
            <person name="Susuki M."/>
            <person name="Suzuki K.-i.T."/>
            <person name="Hayashi T."/>
            <person name="Toyoda A."/>
            <person name="Oliveira C."/>
            <person name="Osipova E."/>
            <person name="Leigh N.D."/>
            <person name="Simon A."/>
            <person name="Yun M.H."/>
        </authorList>
    </citation>
    <scope>NUCLEOTIDE SEQUENCE</scope>
    <source>
        <strain evidence="1">20211129_DDA</strain>
        <tissue evidence="1">Liver</tissue>
    </source>
</reference>
<keyword evidence="2" id="KW-1185">Reference proteome</keyword>
<gene>
    <name evidence="1" type="ORF">NDU88_003126</name>
</gene>
<dbReference type="EMBL" id="JANPWB010000003">
    <property type="protein sequence ID" value="KAJ1199289.1"/>
    <property type="molecule type" value="Genomic_DNA"/>
</dbReference>
<accession>A0AAV7VF81</accession>
<proteinExistence type="predicted"/>
<protein>
    <submittedName>
        <fullName evidence="1">Uncharacterized protein</fullName>
    </submittedName>
</protein>
<name>A0AAV7VF81_PLEWA</name>
<comment type="caution">
    <text evidence="1">The sequence shown here is derived from an EMBL/GenBank/DDBJ whole genome shotgun (WGS) entry which is preliminary data.</text>
</comment>
<sequence length="100" mass="11231">MIKAMPRFPADLTLFSSSQTIVADQAEELLIRADIAHLTPPTWRPQTCPPCSSEPHHGENKALAAACRLNGNVSRIEKNTRNSTKNFRDRVIIYSRENTL</sequence>
<organism evidence="1 2">
    <name type="scientific">Pleurodeles waltl</name>
    <name type="common">Iberian ribbed newt</name>
    <dbReference type="NCBI Taxonomy" id="8319"/>
    <lineage>
        <taxon>Eukaryota</taxon>
        <taxon>Metazoa</taxon>
        <taxon>Chordata</taxon>
        <taxon>Craniata</taxon>
        <taxon>Vertebrata</taxon>
        <taxon>Euteleostomi</taxon>
        <taxon>Amphibia</taxon>
        <taxon>Batrachia</taxon>
        <taxon>Caudata</taxon>
        <taxon>Salamandroidea</taxon>
        <taxon>Salamandridae</taxon>
        <taxon>Pleurodelinae</taxon>
        <taxon>Pleurodeles</taxon>
    </lineage>
</organism>